<reference evidence="7" key="1">
    <citation type="submission" date="2025-08" db="UniProtKB">
        <authorList>
            <consortium name="RefSeq"/>
        </authorList>
    </citation>
    <scope>IDENTIFICATION</scope>
</reference>
<dbReference type="InterPro" id="IPR001304">
    <property type="entry name" value="C-type_lectin-like"/>
</dbReference>
<name>A0ABM3F7A9_SALSA</name>
<evidence type="ECO:0000256" key="1">
    <source>
        <dbReference type="ARBA" id="ARBA00022734"/>
    </source>
</evidence>
<dbReference type="Proteomes" id="UP001652741">
    <property type="component" value="Chromosome ssa08"/>
</dbReference>
<feature type="transmembrane region" description="Helical" evidence="4">
    <location>
        <begin position="33"/>
        <end position="57"/>
    </location>
</feature>
<dbReference type="GeneID" id="123744295"/>
<dbReference type="InterPro" id="IPR050111">
    <property type="entry name" value="C-type_lectin/snaclec_domain"/>
</dbReference>
<feature type="coiled-coil region" evidence="3">
    <location>
        <begin position="65"/>
        <end position="120"/>
    </location>
</feature>
<keyword evidence="6" id="KW-1185">Reference proteome</keyword>
<dbReference type="SUPFAM" id="SSF56436">
    <property type="entry name" value="C-type lectin-like"/>
    <property type="match status" value="1"/>
</dbReference>
<evidence type="ECO:0000256" key="2">
    <source>
        <dbReference type="ARBA" id="ARBA00023157"/>
    </source>
</evidence>
<dbReference type="Gene3D" id="1.20.5.400">
    <property type="match status" value="2"/>
</dbReference>
<dbReference type="Gene3D" id="3.10.100.10">
    <property type="entry name" value="Mannose-Binding Protein A, subunit A"/>
    <property type="match status" value="1"/>
</dbReference>
<protein>
    <submittedName>
        <fullName evidence="7">CD209 antigen-like protein C</fullName>
    </submittedName>
</protein>
<dbReference type="RefSeq" id="XP_045579186.1">
    <property type="nucleotide sequence ID" value="XM_045723230.1"/>
</dbReference>
<dbReference type="PROSITE" id="PS50041">
    <property type="entry name" value="C_TYPE_LECTIN_2"/>
    <property type="match status" value="1"/>
</dbReference>
<keyword evidence="4" id="KW-0812">Transmembrane</keyword>
<accession>A0ABM3F7A9</accession>
<evidence type="ECO:0000256" key="4">
    <source>
        <dbReference type="SAM" id="Phobius"/>
    </source>
</evidence>
<keyword evidence="1" id="KW-0430">Lectin</keyword>
<dbReference type="InterPro" id="IPR033989">
    <property type="entry name" value="CD209-like_CTLD"/>
</dbReference>
<dbReference type="InterPro" id="IPR016186">
    <property type="entry name" value="C-type_lectin-like/link_sf"/>
</dbReference>
<evidence type="ECO:0000313" key="6">
    <source>
        <dbReference type="Proteomes" id="UP001652741"/>
    </source>
</evidence>
<dbReference type="SMART" id="SM00034">
    <property type="entry name" value="CLECT"/>
    <property type="match status" value="1"/>
</dbReference>
<gene>
    <name evidence="7" type="primary">LOC123744295</name>
</gene>
<evidence type="ECO:0000259" key="5">
    <source>
        <dbReference type="PROSITE" id="PS50041"/>
    </source>
</evidence>
<keyword evidence="4" id="KW-0472">Membrane</keyword>
<proteinExistence type="predicted"/>
<dbReference type="PROSITE" id="PS00615">
    <property type="entry name" value="C_TYPE_LECTIN_1"/>
    <property type="match status" value="1"/>
</dbReference>
<evidence type="ECO:0000313" key="7">
    <source>
        <dbReference type="RefSeq" id="XP_045579186.1"/>
    </source>
</evidence>
<sequence length="280" mass="32308">MDMDDCIYANQRPIKPRKKDGVGDQHSVWKRRFLAAAVCLGLLCVLLLAGIIGLLLYQRNLLNSYNTLTAERDQLQASSNTLTKERDQLQISYNTLTAKRDQLQTSYNTLTAKRDQLQSSYSYLTKERDQLQTSYNNQTEERDQLLAIINKYRICPQVWKKSGCSCYYISPDEKTWDESRKDCQARGATLVIIDSREEQALIKTFNKKDWFGLTDIEVEGTWRWVDGTPLTTSYWNKGEPNDLQGEDCALVDNTLKDPVLAWNDVPCNHKNGWICERQVC</sequence>
<dbReference type="Pfam" id="PF00059">
    <property type="entry name" value="Lectin_C"/>
    <property type="match status" value="1"/>
</dbReference>
<feature type="domain" description="C-type lectin" evidence="5">
    <location>
        <begin position="162"/>
        <end position="276"/>
    </location>
</feature>
<evidence type="ECO:0000256" key="3">
    <source>
        <dbReference type="SAM" id="Coils"/>
    </source>
</evidence>
<dbReference type="InterPro" id="IPR018378">
    <property type="entry name" value="C-type_lectin_CS"/>
</dbReference>
<dbReference type="CDD" id="cd03590">
    <property type="entry name" value="CLECT_DC-SIGN_like"/>
    <property type="match status" value="1"/>
</dbReference>
<dbReference type="PANTHER" id="PTHR22803">
    <property type="entry name" value="MANNOSE, PHOSPHOLIPASE, LECTIN RECEPTOR RELATED"/>
    <property type="match status" value="1"/>
</dbReference>
<keyword evidence="3" id="KW-0175">Coiled coil</keyword>
<dbReference type="InterPro" id="IPR016187">
    <property type="entry name" value="CTDL_fold"/>
</dbReference>
<keyword evidence="2" id="KW-1015">Disulfide bond</keyword>
<organism evidence="6 7">
    <name type="scientific">Salmo salar</name>
    <name type="common">Atlantic salmon</name>
    <dbReference type="NCBI Taxonomy" id="8030"/>
    <lineage>
        <taxon>Eukaryota</taxon>
        <taxon>Metazoa</taxon>
        <taxon>Chordata</taxon>
        <taxon>Craniata</taxon>
        <taxon>Vertebrata</taxon>
        <taxon>Euteleostomi</taxon>
        <taxon>Actinopterygii</taxon>
        <taxon>Neopterygii</taxon>
        <taxon>Teleostei</taxon>
        <taxon>Protacanthopterygii</taxon>
        <taxon>Salmoniformes</taxon>
        <taxon>Salmonidae</taxon>
        <taxon>Salmoninae</taxon>
        <taxon>Salmo</taxon>
    </lineage>
</organism>
<keyword evidence="4" id="KW-1133">Transmembrane helix</keyword>